<evidence type="ECO:0000313" key="3">
    <source>
        <dbReference type="Proteomes" id="UP000273898"/>
    </source>
</evidence>
<keyword evidence="4" id="KW-1185">Reference proteome</keyword>
<evidence type="ECO:0000313" key="2">
    <source>
        <dbReference type="EMBL" id="TFB33448.1"/>
    </source>
</evidence>
<dbReference type="Proteomes" id="UP000273898">
    <property type="component" value="Unassembled WGS sequence"/>
</dbReference>
<dbReference type="InterPro" id="IPR027417">
    <property type="entry name" value="P-loop_NTPase"/>
</dbReference>
<sequence length="507" mass="58465">MNINNIWDKLRPIPETLANLKRDLKEGKVPELPYFVVNQDDAKAGMGVKLNAIDGTRMQSNLIIGHYGNGKTNLLKYLKLFFQTHAYNIEVIYSRVDIEQPDIILYLLKLIQDHHTETLIEAVKSLKVAGTDWNTLIHNSQDTFGAIKEFTEKLFSDDVVDEDIKKLIFLGTGRLYTKGHFTAFGLQQLQNFNRREILVLFLNILSASNKFIVFGLDEVEKILEKSKSRFNLFLTSYRELIDLFNKINGHYLITCFTDASGTAQLEVANPAFYTRISPDIIELLAISKNDDIKTLSGYLDELFTTNKQTELDNIVVQVAKKRHPGNRDLIRHIVQLLFENDVILNLADALESNNLTSLFGQTKRELENDGILKSLHQKFFDPFEYFLEDSSRMLGGSILDRRKNQAFIDVNNNVIHHLIFNENSDIDNINKKINELVNLYNMKIVIYSPIKLELSNSSIQLENEQYGFTIISYEPEELFILLNMYRENFDKKDSIDKVISIYTNNNL</sequence>
<dbReference type="OrthoDB" id="1333608at2"/>
<evidence type="ECO:0008006" key="5">
    <source>
        <dbReference type="Google" id="ProtNLM"/>
    </source>
</evidence>
<comment type="caution">
    <text evidence="1">The sequence shown here is derived from an EMBL/GenBank/DDBJ whole genome shotgun (WGS) entry which is preliminary data.</text>
</comment>
<dbReference type="EMBL" id="RCCK01000011">
    <property type="protein sequence ID" value="RLJ77330.1"/>
    <property type="molecule type" value="Genomic_DNA"/>
</dbReference>
<evidence type="ECO:0000313" key="4">
    <source>
        <dbReference type="Proteomes" id="UP000297429"/>
    </source>
</evidence>
<dbReference type="RefSeq" id="WP_121284088.1">
    <property type="nucleotide sequence ID" value="NZ_RCCK01000011.1"/>
</dbReference>
<name>A0A497Y584_9SPHI</name>
<dbReference type="Proteomes" id="UP000297429">
    <property type="component" value="Unassembled WGS sequence"/>
</dbReference>
<reference evidence="2 4" key="2">
    <citation type="submission" date="2019-03" db="EMBL/GenBank/DDBJ databases">
        <authorList>
            <person name="He R.-H."/>
        </authorList>
    </citation>
    <scope>NUCLEOTIDE SEQUENCE [LARGE SCALE GENOMIC DNA]</scope>
    <source>
        <strain evidence="2 4">DSM 19624</strain>
    </source>
</reference>
<proteinExistence type="predicted"/>
<organism evidence="1 3">
    <name type="scientific">Pedobacter alluvionis</name>
    <dbReference type="NCBI Taxonomy" id="475253"/>
    <lineage>
        <taxon>Bacteria</taxon>
        <taxon>Pseudomonadati</taxon>
        <taxon>Bacteroidota</taxon>
        <taxon>Sphingobacteriia</taxon>
        <taxon>Sphingobacteriales</taxon>
        <taxon>Sphingobacteriaceae</taxon>
        <taxon>Pedobacter</taxon>
    </lineage>
</organism>
<protein>
    <recommendedName>
        <fullName evidence="5">ATP-binding protein</fullName>
    </recommendedName>
</protein>
<gene>
    <name evidence="1" type="ORF">BCL90_2415</name>
    <name evidence="2" type="ORF">E3V97_05215</name>
</gene>
<dbReference type="AlphaFoldDB" id="A0A497Y584"/>
<dbReference type="SUPFAM" id="SSF52540">
    <property type="entry name" value="P-loop containing nucleoside triphosphate hydrolases"/>
    <property type="match status" value="1"/>
</dbReference>
<dbReference type="EMBL" id="SOPX01000001">
    <property type="protein sequence ID" value="TFB33448.1"/>
    <property type="molecule type" value="Genomic_DNA"/>
</dbReference>
<evidence type="ECO:0000313" key="1">
    <source>
        <dbReference type="EMBL" id="RLJ77330.1"/>
    </source>
</evidence>
<reference evidence="1 3" key="1">
    <citation type="submission" date="2018-10" db="EMBL/GenBank/DDBJ databases">
        <title>Genomic Encyclopedia of Archaeal and Bacterial Type Strains, Phase II (KMG-II): from individual species to whole genera.</title>
        <authorList>
            <person name="Goeker M."/>
        </authorList>
    </citation>
    <scope>NUCLEOTIDE SEQUENCE [LARGE SCALE GENOMIC DNA]</scope>
    <source>
        <strain evidence="1 3">DSM 19624</strain>
    </source>
</reference>
<accession>A0A497Y584</accession>